<dbReference type="Pfam" id="PF13170">
    <property type="entry name" value="DUF4003"/>
    <property type="match status" value="1"/>
</dbReference>
<dbReference type="InterPro" id="IPR025062">
    <property type="entry name" value="DUF4003"/>
</dbReference>
<reference evidence="1" key="1">
    <citation type="submission" date="2020-10" db="EMBL/GenBank/DDBJ databases">
        <authorList>
            <person name="Gilroy R."/>
        </authorList>
    </citation>
    <scope>NUCLEOTIDE SEQUENCE</scope>
    <source>
        <strain evidence="1">ChiSjej3B21-11622</strain>
    </source>
</reference>
<comment type="caution">
    <text evidence="1">The sequence shown here is derived from an EMBL/GenBank/DDBJ whole genome shotgun (WGS) entry which is preliminary data.</text>
</comment>
<gene>
    <name evidence="1" type="ORF">IAB26_10820</name>
</gene>
<sequence>MKASLEAKCRLFIENRNLIRSGFGWESTYMYPLCAEIVTSKNQTADMDKMERCKRLLKQETGAFSNFRGMTRLVTITRLSMEEFPEDSLRRTLLIYDKLKGVFFTSTYLPMVAQVIAELAKEEEYDSIVERTRRIYDLMKKKHPFLTSGEDSTFAALLALAGLEEEAAVEETERCYEILKREFYSGNSVQSLSHVLTLGEGNAEDKCARTVKLYQELKSRGHRYGRNQELPTLGVLSMMDQDLGELAGTICEVDGYLKHQKGFGLFGVGEKQRLMYAGMLTMSDCVDELSGMSLSMAAVNGAISLIVAQQTAICAATAASAAAASSSGSSD</sequence>
<name>A0A9D1D101_9FIRM</name>
<dbReference type="AlphaFoldDB" id="A0A9D1D101"/>
<proteinExistence type="predicted"/>
<dbReference type="Proteomes" id="UP000886886">
    <property type="component" value="Unassembled WGS sequence"/>
</dbReference>
<accession>A0A9D1D101</accession>
<organism evidence="1 2">
    <name type="scientific">Candidatus Limivivens merdigallinarum</name>
    <dbReference type="NCBI Taxonomy" id="2840859"/>
    <lineage>
        <taxon>Bacteria</taxon>
        <taxon>Bacillati</taxon>
        <taxon>Bacillota</taxon>
        <taxon>Clostridia</taxon>
        <taxon>Lachnospirales</taxon>
        <taxon>Lachnospiraceae</taxon>
        <taxon>Lachnospiraceae incertae sedis</taxon>
        <taxon>Candidatus Limivivens</taxon>
    </lineage>
</organism>
<reference evidence="1" key="2">
    <citation type="journal article" date="2021" name="PeerJ">
        <title>Extensive microbial diversity within the chicken gut microbiome revealed by metagenomics and culture.</title>
        <authorList>
            <person name="Gilroy R."/>
            <person name="Ravi A."/>
            <person name="Getino M."/>
            <person name="Pursley I."/>
            <person name="Horton D.L."/>
            <person name="Alikhan N.F."/>
            <person name="Baker D."/>
            <person name="Gharbi K."/>
            <person name="Hall N."/>
            <person name="Watson M."/>
            <person name="Adriaenssens E.M."/>
            <person name="Foster-Nyarko E."/>
            <person name="Jarju S."/>
            <person name="Secka A."/>
            <person name="Antonio M."/>
            <person name="Oren A."/>
            <person name="Chaudhuri R.R."/>
            <person name="La Ragione R."/>
            <person name="Hildebrand F."/>
            <person name="Pallen M.J."/>
        </authorList>
    </citation>
    <scope>NUCLEOTIDE SEQUENCE</scope>
    <source>
        <strain evidence="1">ChiSjej3B21-11622</strain>
    </source>
</reference>
<protein>
    <submittedName>
        <fullName evidence="1">DUF4003 domain-containing protein</fullName>
    </submittedName>
</protein>
<evidence type="ECO:0000313" key="1">
    <source>
        <dbReference type="EMBL" id="HIQ97041.1"/>
    </source>
</evidence>
<evidence type="ECO:0000313" key="2">
    <source>
        <dbReference type="Proteomes" id="UP000886886"/>
    </source>
</evidence>
<dbReference type="EMBL" id="DVFT01000158">
    <property type="protein sequence ID" value="HIQ97041.1"/>
    <property type="molecule type" value="Genomic_DNA"/>
</dbReference>